<dbReference type="RefSeq" id="WP_315648781.1">
    <property type="nucleotide sequence ID" value="NZ_JAVXZY010000001.1"/>
</dbReference>
<sequence length="120" mass="13479">MIIPLHLYSERAPAPLEFFDARHGDPRYLAALDAGLLPQQHVEIGLTVSGAVEGGELQRFAELMQLERLPLQPTRMIYDRLYAFERLAAAHASANPDLQAQALQLFDSYQARGEWIGLIH</sequence>
<proteinExistence type="predicted"/>
<evidence type="ECO:0000313" key="2">
    <source>
        <dbReference type="Proteomes" id="UP001246372"/>
    </source>
</evidence>
<gene>
    <name evidence="1" type="ORF">RQP53_04030</name>
</gene>
<protein>
    <submittedName>
        <fullName evidence="1">Uncharacterized protein</fullName>
    </submittedName>
</protein>
<organism evidence="1 2">
    <name type="scientific">Roseateles aquae</name>
    <dbReference type="NCBI Taxonomy" id="3077235"/>
    <lineage>
        <taxon>Bacteria</taxon>
        <taxon>Pseudomonadati</taxon>
        <taxon>Pseudomonadota</taxon>
        <taxon>Betaproteobacteria</taxon>
        <taxon>Burkholderiales</taxon>
        <taxon>Sphaerotilaceae</taxon>
        <taxon>Roseateles</taxon>
    </lineage>
</organism>
<dbReference type="Proteomes" id="UP001246372">
    <property type="component" value="Unassembled WGS sequence"/>
</dbReference>
<keyword evidence="2" id="KW-1185">Reference proteome</keyword>
<accession>A0ABU3P9N3</accession>
<name>A0ABU3P9N3_9BURK</name>
<dbReference type="EMBL" id="JAVXZY010000001">
    <property type="protein sequence ID" value="MDT8998441.1"/>
    <property type="molecule type" value="Genomic_DNA"/>
</dbReference>
<reference evidence="1" key="1">
    <citation type="submission" date="2023-09" db="EMBL/GenBank/DDBJ databases">
        <title>Paucibacter sp. APW11 Genome sequencing and assembly.</title>
        <authorList>
            <person name="Kim I."/>
        </authorList>
    </citation>
    <scope>NUCLEOTIDE SEQUENCE</scope>
    <source>
        <strain evidence="1">APW11</strain>
    </source>
</reference>
<comment type="caution">
    <text evidence="1">The sequence shown here is derived from an EMBL/GenBank/DDBJ whole genome shotgun (WGS) entry which is preliminary data.</text>
</comment>
<evidence type="ECO:0000313" key="1">
    <source>
        <dbReference type="EMBL" id="MDT8998441.1"/>
    </source>
</evidence>